<keyword evidence="5" id="KW-0336">GPI-anchor</keyword>
<evidence type="ECO:0000256" key="12">
    <source>
        <dbReference type="ARBA" id="ARBA00023288"/>
    </source>
</evidence>
<gene>
    <name evidence="18" type="ORF">PIBRA_LOCUS6528</name>
</gene>
<protein>
    <recommendedName>
        <fullName evidence="3 16">Alkaline phosphatase</fullName>
        <ecNumber evidence="3 16">3.1.3.1</ecNumber>
    </recommendedName>
</protein>
<evidence type="ECO:0000256" key="4">
    <source>
        <dbReference type="ARBA" id="ARBA00022475"/>
    </source>
</evidence>
<dbReference type="AlphaFoldDB" id="A0A9P0TH38"/>
<proteinExistence type="inferred from homology"/>
<comment type="caution">
    <text evidence="18">The sequence shown here is derived from an EMBL/GenBank/DDBJ whole genome shotgun (WGS) entry which is preliminary data.</text>
</comment>
<keyword evidence="7 16" id="KW-0378">Hydrolase</keyword>
<dbReference type="OrthoDB" id="5818554at2759"/>
<reference evidence="18" key="1">
    <citation type="submission" date="2022-05" db="EMBL/GenBank/DDBJ databases">
        <authorList>
            <person name="Okamura Y."/>
        </authorList>
    </citation>
    <scope>NUCLEOTIDE SEQUENCE</scope>
</reference>
<feature type="binding site" evidence="14">
    <location>
        <position position="399"/>
    </location>
    <ligand>
        <name>Zn(2+)</name>
        <dbReference type="ChEBI" id="CHEBI:29105"/>
        <label>2</label>
    </ligand>
</feature>
<dbReference type="PANTHER" id="PTHR11596">
    <property type="entry name" value="ALKALINE PHOSPHATASE"/>
    <property type="match status" value="1"/>
</dbReference>
<feature type="binding site" evidence="14">
    <location>
        <position position="353"/>
    </location>
    <ligand>
        <name>Zn(2+)</name>
        <dbReference type="ChEBI" id="CHEBI:29105"/>
        <label>1</label>
    </ligand>
</feature>
<keyword evidence="17" id="KW-0732">Signal</keyword>
<comment type="catalytic activity">
    <reaction evidence="16">
        <text>a phosphate monoester + H2O = an alcohol + phosphate</text>
        <dbReference type="Rhea" id="RHEA:15017"/>
        <dbReference type="ChEBI" id="CHEBI:15377"/>
        <dbReference type="ChEBI" id="CHEBI:30879"/>
        <dbReference type="ChEBI" id="CHEBI:43474"/>
        <dbReference type="ChEBI" id="CHEBI:67140"/>
        <dbReference type="EC" id="3.1.3.1"/>
    </reaction>
</comment>
<dbReference type="CDD" id="cd16012">
    <property type="entry name" value="ALP"/>
    <property type="match status" value="1"/>
</dbReference>
<dbReference type="Pfam" id="PF00245">
    <property type="entry name" value="Alk_phosphatase"/>
    <property type="match status" value="1"/>
</dbReference>
<evidence type="ECO:0000256" key="6">
    <source>
        <dbReference type="ARBA" id="ARBA00022723"/>
    </source>
</evidence>
<dbReference type="EC" id="3.1.3.1" evidence="3 16"/>
<dbReference type="PROSITE" id="PS00123">
    <property type="entry name" value="ALKALINE_PHOSPHATASE"/>
    <property type="match status" value="1"/>
</dbReference>
<evidence type="ECO:0000256" key="14">
    <source>
        <dbReference type="PIRSR" id="PIRSR601952-2"/>
    </source>
</evidence>
<keyword evidence="8 14" id="KW-0862">Zinc</keyword>
<feature type="binding site" evidence="14">
    <location>
        <position position="80"/>
    </location>
    <ligand>
        <name>Mg(2+)</name>
        <dbReference type="ChEBI" id="CHEBI:18420"/>
    </ligand>
</feature>
<evidence type="ECO:0000256" key="11">
    <source>
        <dbReference type="ARBA" id="ARBA00023180"/>
    </source>
</evidence>
<name>A0A9P0TH38_PIEBR</name>
<dbReference type="GO" id="GO:0046872">
    <property type="term" value="F:metal ion binding"/>
    <property type="evidence" value="ECO:0007669"/>
    <property type="project" value="UniProtKB-KW"/>
</dbReference>
<comment type="cofactor">
    <cofactor evidence="14">
        <name>Mg(2+)</name>
        <dbReference type="ChEBI" id="CHEBI:18420"/>
    </cofactor>
    <text evidence="14">Binds 1 Mg(2+) ion.</text>
</comment>
<dbReference type="InterPro" id="IPR001952">
    <property type="entry name" value="Alkaline_phosphatase"/>
</dbReference>
<feature type="active site" description="Phosphoserine intermediate" evidence="13">
    <location>
        <position position="130"/>
    </location>
</feature>
<feature type="binding site" evidence="14">
    <location>
        <position position="476"/>
    </location>
    <ligand>
        <name>Zn(2+)</name>
        <dbReference type="ChEBI" id="CHEBI:29105"/>
        <label>2</label>
    </ligand>
</feature>
<dbReference type="GO" id="GO:0005886">
    <property type="term" value="C:plasma membrane"/>
    <property type="evidence" value="ECO:0007669"/>
    <property type="project" value="UniProtKB-SubCell"/>
</dbReference>
<comment type="subcellular location">
    <subcellularLocation>
        <location evidence="1">Cell membrane</location>
        <topology evidence="1">Lipid-anchor</topology>
        <topology evidence="1">GPI-anchor</topology>
    </subcellularLocation>
</comment>
<keyword evidence="12" id="KW-0449">Lipoprotein</keyword>
<evidence type="ECO:0000256" key="1">
    <source>
        <dbReference type="ARBA" id="ARBA00004609"/>
    </source>
</evidence>
<dbReference type="Gene3D" id="3.40.720.10">
    <property type="entry name" value="Alkaline Phosphatase, subunit A"/>
    <property type="match status" value="1"/>
</dbReference>
<evidence type="ECO:0000313" key="19">
    <source>
        <dbReference type="Proteomes" id="UP001152562"/>
    </source>
</evidence>
<evidence type="ECO:0000256" key="3">
    <source>
        <dbReference type="ARBA" id="ARBA00012647"/>
    </source>
</evidence>
<feature type="binding site" evidence="14">
    <location>
        <position position="358"/>
    </location>
    <ligand>
        <name>Zn(2+)</name>
        <dbReference type="ChEBI" id="CHEBI:29105"/>
        <label>2</label>
    </ligand>
</feature>
<keyword evidence="10" id="KW-0472">Membrane</keyword>
<feature type="chain" id="PRO_5040140465" description="Alkaline phosphatase" evidence="17">
    <location>
        <begin position="27"/>
        <end position="542"/>
    </location>
</feature>
<evidence type="ECO:0000256" key="16">
    <source>
        <dbReference type="RuleBase" id="RU003947"/>
    </source>
</evidence>
<keyword evidence="19" id="KW-1185">Reference proteome</keyword>
<evidence type="ECO:0000256" key="2">
    <source>
        <dbReference type="ARBA" id="ARBA00005984"/>
    </source>
</evidence>
<evidence type="ECO:0000256" key="10">
    <source>
        <dbReference type="ARBA" id="ARBA00023136"/>
    </source>
</evidence>
<feature type="binding site" evidence="14">
    <location>
        <position position="193"/>
    </location>
    <ligand>
        <name>Mg(2+)</name>
        <dbReference type="ChEBI" id="CHEBI:18420"/>
    </ligand>
</feature>
<dbReference type="PRINTS" id="PR00113">
    <property type="entry name" value="ALKPHPHTASE"/>
</dbReference>
<sequence>MRHNIAIYMGTFTALVLAGFLALATADSYHPDEPGSVRGTVRSDELSASFWQAQAQATVKRRAGTKTGPAARNVILFLGDGMSVPTLAAARTLLGQRRGYTGEEAELSFESFPTSGLSKTYCVNAQVADSACSATAYLCGVKANQGTLGVSASVPRSDCGASLEPTARLQSIAAWALADGRDAGLVTTTRVTHASPAATFARAANRNWENDASVRADGADPQQCPDIATQLITENPGRQFKVILGGGRREFLPRHVVDEEGSNGTRTDGRNLIDEWRSDKIERNVTHSYVWNREQLLSANATMPEYLIGLFESSHLRYNMLTNPTTEPSLAELTEVAIRMLQRNDKGFFLFVEGGRIDHAHHSNYAELALDETIELSAAVSRAAELLDERDSLLVVTADHAHVMSYNGYAARGSNILGTARAADRDGVPYMTLSYTNGPGFRAHVEGKRVDITTEGKYGSMQWRSHVDVPLSSETHGGDDVAVFARGPQHALFSGLYEQNAIPHLMAYAACIGPGEHVCNNANIVIPLSSLLSSLILIIFCR</sequence>
<feature type="signal peptide" evidence="17">
    <location>
        <begin position="1"/>
        <end position="26"/>
    </location>
</feature>
<keyword evidence="4" id="KW-1003">Cell membrane</keyword>
<dbReference type="SMART" id="SM00098">
    <property type="entry name" value="alkPPc"/>
    <property type="match status" value="1"/>
</dbReference>
<evidence type="ECO:0000256" key="9">
    <source>
        <dbReference type="ARBA" id="ARBA00022842"/>
    </source>
</evidence>
<dbReference type="FunFam" id="3.40.720.10:FF:000008">
    <property type="entry name" value="Alkaline phosphatase"/>
    <property type="match status" value="1"/>
</dbReference>
<dbReference type="Proteomes" id="UP001152562">
    <property type="component" value="Unassembled WGS sequence"/>
</dbReference>
<dbReference type="GO" id="GO:0004035">
    <property type="term" value="F:alkaline phosphatase activity"/>
    <property type="evidence" value="ECO:0007669"/>
    <property type="project" value="UniProtKB-EC"/>
</dbReference>
<accession>A0A9P0TH38</accession>
<keyword evidence="11" id="KW-0325">Glycoprotein</keyword>
<feature type="binding site" evidence="14">
    <location>
        <position position="80"/>
    </location>
    <ligand>
        <name>Zn(2+)</name>
        <dbReference type="ChEBI" id="CHEBI:29105"/>
        <label>2</label>
    </ligand>
</feature>
<dbReference type="EMBL" id="CALOZG010000010">
    <property type="protein sequence ID" value="CAH4029820.1"/>
    <property type="molecule type" value="Genomic_DNA"/>
</dbReference>
<comment type="similarity">
    <text evidence="2 15">Belongs to the alkaline phosphatase family.</text>
</comment>
<organism evidence="18 19">
    <name type="scientific">Pieris brassicae</name>
    <name type="common">White butterfly</name>
    <name type="synonym">Large white butterfly</name>
    <dbReference type="NCBI Taxonomy" id="7116"/>
    <lineage>
        <taxon>Eukaryota</taxon>
        <taxon>Metazoa</taxon>
        <taxon>Ecdysozoa</taxon>
        <taxon>Arthropoda</taxon>
        <taxon>Hexapoda</taxon>
        <taxon>Insecta</taxon>
        <taxon>Pterygota</taxon>
        <taxon>Neoptera</taxon>
        <taxon>Endopterygota</taxon>
        <taxon>Lepidoptera</taxon>
        <taxon>Glossata</taxon>
        <taxon>Ditrysia</taxon>
        <taxon>Papilionoidea</taxon>
        <taxon>Pieridae</taxon>
        <taxon>Pierinae</taxon>
        <taxon>Pieris</taxon>
    </lineage>
</organism>
<evidence type="ECO:0000256" key="8">
    <source>
        <dbReference type="ARBA" id="ARBA00022833"/>
    </source>
</evidence>
<dbReference type="InterPro" id="IPR017850">
    <property type="entry name" value="Alkaline_phosphatase_core_sf"/>
</dbReference>
<feature type="binding site" evidence="14">
    <location>
        <position position="195"/>
    </location>
    <ligand>
        <name>Mg(2+)</name>
        <dbReference type="ChEBI" id="CHEBI:18420"/>
    </ligand>
</feature>
<evidence type="ECO:0000256" key="15">
    <source>
        <dbReference type="RuleBase" id="RU003946"/>
    </source>
</evidence>
<keyword evidence="6 14" id="KW-0479">Metal-binding</keyword>
<keyword evidence="9 14" id="KW-0460">Magnesium</keyword>
<evidence type="ECO:0000256" key="13">
    <source>
        <dbReference type="PIRSR" id="PIRSR601952-1"/>
    </source>
</evidence>
<feature type="binding site" evidence="14">
    <location>
        <position position="400"/>
    </location>
    <ligand>
        <name>Zn(2+)</name>
        <dbReference type="ChEBI" id="CHEBI:29105"/>
        <label>2</label>
    </ligand>
</feature>
<comment type="cofactor">
    <cofactor evidence="14">
        <name>Zn(2+)</name>
        <dbReference type="ChEBI" id="CHEBI:29105"/>
    </cofactor>
    <text evidence="14">Binds 2 Zn(2+) ions.</text>
</comment>
<feature type="binding site" evidence="14">
    <location>
        <position position="362"/>
    </location>
    <ligand>
        <name>Zn(2+)</name>
        <dbReference type="ChEBI" id="CHEBI:29105"/>
        <label>2</label>
    </ligand>
</feature>
<evidence type="ECO:0000256" key="17">
    <source>
        <dbReference type="SAM" id="SignalP"/>
    </source>
</evidence>
<dbReference type="InterPro" id="IPR018299">
    <property type="entry name" value="Alkaline_phosphatase_AS"/>
</dbReference>
<evidence type="ECO:0000313" key="18">
    <source>
        <dbReference type="EMBL" id="CAH4029820.1"/>
    </source>
</evidence>
<dbReference type="PANTHER" id="PTHR11596:SF91">
    <property type="entry name" value="ALKALINE PHOSPHATASE-RELATED"/>
    <property type="match status" value="1"/>
</dbReference>
<dbReference type="GO" id="GO:0098552">
    <property type="term" value="C:side of membrane"/>
    <property type="evidence" value="ECO:0007669"/>
    <property type="project" value="UniProtKB-KW"/>
</dbReference>
<evidence type="ECO:0000256" key="5">
    <source>
        <dbReference type="ARBA" id="ARBA00022622"/>
    </source>
</evidence>
<evidence type="ECO:0000256" key="7">
    <source>
        <dbReference type="ARBA" id="ARBA00022801"/>
    </source>
</evidence>
<dbReference type="SUPFAM" id="SSF53649">
    <property type="entry name" value="Alkaline phosphatase-like"/>
    <property type="match status" value="1"/>
</dbReference>